<dbReference type="GO" id="GO:0043565">
    <property type="term" value="F:sequence-specific DNA binding"/>
    <property type="evidence" value="ECO:0007669"/>
    <property type="project" value="InterPro"/>
</dbReference>
<comment type="caution">
    <text evidence="5">The sequence shown here is derived from an EMBL/GenBank/DDBJ whole genome shotgun (WGS) entry which is preliminary data.</text>
</comment>
<dbReference type="InterPro" id="IPR020449">
    <property type="entry name" value="Tscrpt_reg_AraC-type_HTH"/>
</dbReference>
<dbReference type="InterPro" id="IPR029442">
    <property type="entry name" value="GyrI-like"/>
</dbReference>
<keyword evidence="6" id="KW-1185">Reference proteome</keyword>
<dbReference type="InterPro" id="IPR018062">
    <property type="entry name" value="HTH_AraC-typ_CS"/>
</dbReference>
<dbReference type="PROSITE" id="PS01124">
    <property type="entry name" value="HTH_ARAC_FAMILY_2"/>
    <property type="match status" value="1"/>
</dbReference>
<dbReference type="AlphaFoldDB" id="A0A2U0SCQ8"/>
<reference evidence="5 6" key="1">
    <citation type="submission" date="2018-05" db="EMBL/GenBank/DDBJ databases">
        <title>Description of Sphingomonas pokkalii sp nov, isolated from the rhizosphere of saline tolerant pokkali rice and its draft genome analysis.</title>
        <authorList>
            <person name="Menon R."/>
            <person name="Kumari S."/>
            <person name="Rameshkumar N."/>
        </authorList>
    </citation>
    <scope>NUCLEOTIDE SEQUENCE [LARGE SCALE GENOMIC DNA]</scope>
    <source>
        <strain evidence="5 6">L3B27</strain>
    </source>
</reference>
<sequence length="279" mass="30790">MDGWIARMENALATLAARLDDPPPLEELASAANVSPFHFHRIWRAMTGETVARTVTRLRIASAQQRLAEPDASITSVAMETGFGTSQSFARAFRRVTGMSPTEFLSNGAERITAATAEGAPLRIELRERAELVVLRREGGAYRELNELFWQLWNWAEGAGKLDGLQGIYGIPLDDPVSIEEHHLRYDACLAFTDPGKPPAAFARVTLPAGDYAIVRHHGSYEGLEASNQRAIDALLALARDPADFPLFHHFLDDPEEVAPEALRTDILIRLVPAENRPC</sequence>
<evidence type="ECO:0000256" key="1">
    <source>
        <dbReference type="ARBA" id="ARBA00023015"/>
    </source>
</evidence>
<protein>
    <recommendedName>
        <fullName evidence="4">HTH araC/xylS-type domain-containing protein</fullName>
    </recommendedName>
</protein>
<organism evidence="5 6">
    <name type="scientific">Sphingomonas pokkalii</name>
    <dbReference type="NCBI Taxonomy" id="2175090"/>
    <lineage>
        <taxon>Bacteria</taxon>
        <taxon>Pseudomonadati</taxon>
        <taxon>Pseudomonadota</taxon>
        <taxon>Alphaproteobacteria</taxon>
        <taxon>Sphingomonadales</taxon>
        <taxon>Sphingomonadaceae</taxon>
        <taxon>Sphingomonas</taxon>
    </lineage>
</organism>
<dbReference type="Gene3D" id="1.10.10.60">
    <property type="entry name" value="Homeodomain-like"/>
    <property type="match status" value="2"/>
</dbReference>
<dbReference type="RefSeq" id="WP_116468593.1">
    <property type="nucleotide sequence ID" value="NZ_QENQ01000001.1"/>
</dbReference>
<dbReference type="SUPFAM" id="SSF55136">
    <property type="entry name" value="Probable bacterial effector-binding domain"/>
    <property type="match status" value="1"/>
</dbReference>
<proteinExistence type="predicted"/>
<gene>
    <name evidence="5" type="ORF">DD559_07250</name>
</gene>
<dbReference type="SMART" id="SM00342">
    <property type="entry name" value="HTH_ARAC"/>
    <property type="match status" value="1"/>
</dbReference>
<dbReference type="InterPro" id="IPR018060">
    <property type="entry name" value="HTH_AraC"/>
</dbReference>
<keyword evidence="2" id="KW-0238">DNA-binding</keyword>
<dbReference type="Proteomes" id="UP000245890">
    <property type="component" value="Unassembled WGS sequence"/>
</dbReference>
<dbReference type="InterPro" id="IPR009057">
    <property type="entry name" value="Homeodomain-like_sf"/>
</dbReference>
<dbReference type="SUPFAM" id="SSF46689">
    <property type="entry name" value="Homeodomain-like"/>
    <property type="match status" value="2"/>
</dbReference>
<dbReference type="OrthoDB" id="110167at2"/>
<dbReference type="SMART" id="SM00871">
    <property type="entry name" value="AraC_E_bind"/>
    <property type="match status" value="1"/>
</dbReference>
<keyword evidence="1" id="KW-0805">Transcription regulation</keyword>
<dbReference type="InterPro" id="IPR010499">
    <property type="entry name" value="AraC_E-bd"/>
</dbReference>
<dbReference type="PROSITE" id="PS00041">
    <property type="entry name" value="HTH_ARAC_FAMILY_1"/>
    <property type="match status" value="1"/>
</dbReference>
<dbReference type="GO" id="GO:0003700">
    <property type="term" value="F:DNA-binding transcription factor activity"/>
    <property type="evidence" value="ECO:0007669"/>
    <property type="project" value="InterPro"/>
</dbReference>
<name>A0A2U0SCQ8_9SPHN</name>
<feature type="domain" description="HTH araC/xylS-type" evidence="4">
    <location>
        <begin position="9"/>
        <end position="107"/>
    </location>
</feature>
<dbReference type="PANTHER" id="PTHR40055:SF1">
    <property type="entry name" value="TRANSCRIPTIONAL REGULATOR YGIV-RELATED"/>
    <property type="match status" value="1"/>
</dbReference>
<dbReference type="InterPro" id="IPR050908">
    <property type="entry name" value="SmbC-like"/>
</dbReference>
<dbReference type="PRINTS" id="PR00032">
    <property type="entry name" value="HTHARAC"/>
</dbReference>
<dbReference type="Pfam" id="PF06445">
    <property type="entry name" value="GyrI-like"/>
    <property type="match status" value="1"/>
</dbReference>
<dbReference type="Gene3D" id="3.20.80.10">
    <property type="entry name" value="Regulatory factor, effector binding domain"/>
    <property type="match status" value="1"/>
</dbReference>
<accession>A0A2U0SCQ8</accession>
<evidence type="ECO:0000256" key="3">
    <source>
        <dbReference type="ARBA" id="ARBA00023163"/>
    </source>
</evidence>
<dbReference type="InterPro" id="IPR011256">
    <property type="entry name" value="Reg_factor_effector_dom_sf"/>
</dbReference>
<evidence type="ECO:0000256" key="2">
    <source>
        <dbReference type="ARBA" id="ARBA00023125"/>
    </source>
</evidence>
<keyword evidence="3" id="KW-0804">Transcription</keyword>
<dbReference type="Pfam" id="PF12833">
    <property type="entry name" value="HTH_18"/>
    <property type="match status" value="1"/>
</dbReference>
<evidence type="ECO:0000259" key="4">
    <source>
        <dbReference type="PROSITE" id="PS01124"/>
    </source>
</evidence>
<dbReference type="PANTHER" id="PTHR40055">
    <property type="entry name" value="TRANSCRIPTIONAL REGULATOR YGIV-RELATED"/>
    <property type="match status" value="1"/>
</dbReference>
<evidence type="ECO:0000313" key="6">
    <source>
        <dbReference type="Proteomes" id="UP000245890"/>
    </source>
</evidence>
<evidence type="ECO:0000313" key="5">
    <source>
        <dbReference type="EMBL" id="PVX29152.1"/>
    </source>
</evidence>
<dbReference type="EMBL" id="QENQ01000001">
    <property type="protein sequence ID" value="PVX29152.1"/>
    <property type="molecule type" value="Genomic_DNA"/>
</dbReference>